<dbReference type="InterPro" id="IPR006461">
    <property type="entry name" value="PLAC_motif_containing"/>
</dbReference>
<organism evidence="1 2">
    <name type="scientific">Russula ochroleuca</name>
    <dbReference type="NCBI Taxonomy" id="152965"/>
    <lineage>
        <taxon>Eukaryota</taxon>
        <taxon>Fungi</taxon>
        <taxon>Dikarya</taxon>
        <taxon>Basidiomycota</taxon>
        <taxon>Agaricomycotina</taxon>
        <taxon>Agaricomycetes</taxon>
        <taxon>Russulales</taxon>
        <taxon>Russulaceae</taxon>
        <taxon>Russula</taxon>
    </lineage>
</organism>
<keyword evidence="2" id="KW-1185">Reference proteome</keyword>
<dbReference type="AlphaFoldDB" id="A0A9P5MQ97"/>
<comment type="caution">
    <text evidence="1">The sequence shown here is derived from an EMBL/GenBank/DDBJ whole genome shotgun (WGS) entry which is preliminary data.</text>
</comment>
<reference evidence="1" key="1">
    <citation type="submission" date="2019-10" db="EMBL/GenBank/DDBJ databases">
        <authorList>
            <consortium name="DOE Joint Genome Institute"/>
            <person name="Kuo A."/>
            <person name="Miyauchi S."/>
            <person name="Kiss E."/>
            <person name="Drula E."/>
            <person name="Kohler A."/>
            <person name="Sanchez-Garcia M."/>
            <person name="Andreopoulos B."/>
            <person name="Barry K.W."/>
            <person name="Bonito G."/>
            <person name="Buee M."/>
            <person name="Carver A."/>
            <person name="Chen C."/>
            <person name="Cichocki N."/>
            <person name="Clum A."/>
            <person name="Culley D."/>
            <person name="Crous P.W."/>
            <person name="Fauchery L."/>
            <person name="Girlanda M."/>
            <person name="Hayes R."/>
            <person name="Keri Z."/>
            <person name="LaButti K."/>
            <person name="Lipzen A."/>
            <person name="Lombard V."/>
            <person name="Magnuson J."/>
            <person name="Maillard F."/>
            <person name="Morin E."/>
            <person name="Murat C."/>
            <person name="Nolan M."/>
            <person name="Ohm R."/>
            <person name="Pangilinan J."/>
            <person name="Pereira M."/>
            <person name="Perotto S."/>
            <person name="Peter M."/>
            <person name="Riley R."/>
            <person name="Sitrit Y."/>
            <person name="Stielow B."/>
            <person name="Szollosi G."/>
            <person name="Zifcakova L."/>
            <person name="Stursova M."/>
            <person name="Spatafora J.W."/>
            <person name="Tedersoo L."/>
            <person name="Vaario L.-M."/>
            <person name="Yamada A."/>
            <person name="Yan M."/>
            <person name="Wang P."/>
            <person name="Xu J."/>
            <person name="Bruns T."/>
            <person name="Baldrian P."/>
            <person name="Vilgalys R."/>
            <person name="Henrissat B."/>
            <person name="Grigoriev I.V."/>
            <person name="Hibbett D."/>
            <person name="Nagy L.G."/>
            <person name="Martin F.M."/>
        </authorList>
    </citation>
    <scope>NUCLEOTIDE SEQUENCE</scope>
    <source>
        <strain evidence="1">Prilba</strain>
    </source>
</reference>
<dbReference type="PANTHER" id="PTHR15907">
    <property type="entry name" value="DUF614 FAMILY PROTEIN-RELATED"/>
    <property type="match status" value="1"/>
</dbReference>
<protein>
    <submittedName>
        <fullName evidence="1">PLAC8 family-domain-containing protein</fullName>
    </submittedName>
</protein>
<accession>A0A9P5MQ97</accession>
<dbReference type="NCBIfam" id="TIGR01571">
    <property type="entry name" value="A_thal_Cys_rich"/>
    <property type="match status" value="1"/>
</dbReference>
<proteinExistence type="predicted"/>
<dbReference type="Proteomes" id="UP000759537">
    <property type="component" value="Unassembled WGS sequence"/>
</dbReference>
<evidence type="ECO:0000313" key="1">
    <source>
        <dbReference type="EMBL" id="KAF8467959.1"/>
    </source>
</evidence>
<dbReference type="OrthoDB" id="1045822at2759"/>
<dbReference type="EMBL" id="WHVB01000034">
    <property type="protein sequence ID" value="KAF8467959.1"/>
    <property type="molecule type" value="Genomic_DNA"/>
</dbReference>
<name>A0A9P5MQ97_9AGAM</name>
<evidence type="ECO:0000313" key="2">
    <source>
        <dbReference type="Proteomes" id="UP000759537"/>
    </source>
</evidence>
<dbReference type="Pfam" id="PF04749">
    <property type="entry name" value="PLAC8"/>
    <property type="match status" value="1"/>
</dbReference>
<sequence>MADIKQLVAIGTSKIARSIGTGSVIGVFAYGTASTDCWSVWCPCVVYSKNRQRLHSLQNQGTPLPGGGERYDKQCCIYGALVFTGFCWAMQIRTRAEVRERYGIRGDSSEDCIISLCYRPLALTQERREIELEENSF</sequence>
<gene>
    <name evidence="1" type="ORF">DFH94DRAFT_817029</name>
</gene>
<reference evidence="1" key="2">
    <citation type="journal article" date="2020" name="Nat. Commun.">
        <title>Large-scale genome sequencing of mycorrhizal fungi provides insights into the early evolution of symbiotic traits.</title>
        <authorList>
            <person name="Miyauchi S."/>
            <person name="Kiss E."/>
            <person name="Kuo A."/>
            <person name="Drula E."/>
            <person name="Kohler A."/>
            <person name="Sanchez-Garcia M."/>
            <person name="Morin E."/>
            <person name="Andreopoulos B."/>
            <person name="Barry K.W."/>
            <person name="Bonito G."/>
            <person name="Buee M."/>
            <person name="Carver A."/>
            <person name="Chen C."/>
            <person name="Cichocki N."/>
            <person name="Clum A."/>
            <person name="Culley D."/>
            <person name="Crous P.W."/>
            <person name="Fauchery L."/>
            <person name="Girlanda M."/>
            <person name="Hayes R.D."/>
            <person name="Keri Z."/>
            <person name="LaButti K."/>
            <person name="Lipzen A."/>
            <person name="Lombard V."/>
            <person name="Magnuson J."/>
            <person name="Maillard F."/>
            <person name="Murat C."/>
            <person name="Nolan M."/>
            <person name="Ohm R.A."/>
            <person name="Pangilinan J."/>
            <person name="Pereira M.F."/>
            <person name="Perotto S."/>
            <person name="Peter M."/>
            <person name="Pfister S."/>
            <person name="Riley R."/>
            <person name="Sitrit Y."/>
            <person name="Stielow J.B."/>
            <person name="Szollosi G."/>
            <person name="Zifcakova L."/>
            <person name="Stursova M."/>
            <person name="Spatafora J.W."/>
            <person name="Tedersoo L."/>
            <person name="Vaario L.M."/>
            <person name="Yamada A."/>
            <person name="Yan M."/>
            <person name="Wang P."/>
            <person name="Xu J."/>
            <person name="Bruns T."/>
            <person name="Baldrian P."/>
            <person name="Vilgalys R."/>
            <person name="Dunand C."/>
            <person name="Henrissat B."/>
            <person name="Grigoriev I.V."/>
            <person name="Hibbett D."/>
            <person name="Nagy L.G."/>
            <person name="Martin F.M."/>
        </authorList>
    </citation>
    <scope>NUCLEOTIDE SEQUENCE</scope>
    <source>
        <strain evidence="1">Prilba</strain>
    </source>
</reference>